<dbReference type="SMART" id="SM00065">
    <property type="entry name" value="GAF"/>
    <property type="match status" value="2"/>
</dbReference>
<evidence type="ECO:0000256" key="1">
    <source>
        <dbReference type="ARBA" id="ARBA00000085"/>
    </source>
</evidence>
<dbReference type="EMBL" id="JOTM01000002">
    <property type="protein sequence ID" value="KEK25579.1"/>
    <property type="molecule type" value="Genomic_DNA"/>
</dbReference>
<keyword evidence="4 8" id="KW-0418">Kinase</keyword>
<dbReference type="SUPFAM" id="SSF55781">
    <property type="entry name" value="GAF domain-like"/>
    <property type="match status" value="2"/>
</dbReference>
<feature type="domain" description="GAF" evidence="7">
    <location>
        <begin position="25"/>
        <end position="176"/>
    </location>
</feature>
<dbReference type="Gene3D" id="3.30.450.40">
    <property type="match status" value="2"/>
</dbReference>
<keyword evidence="3" id="KW-0808">Transferase</keyword>
<dbReference type="Proteomes" id="UP000027778">
    <property type="component" value="Unassembled WGS sequence"/>
</dbReference>
<dbReference type="eggNOG" id="COG4585">
    <property type="taxonomic scope" value="Bacteria"/>
</dbReference>
<proteinExistence type="predicted"/>
<dbReference type="Pfam" id="PF01590">
    <property type="entry name" value="GAF"/>
    <property type="match status" value="1"/>
</dbReference>
<dbReference type="GO" id="GO:0000155">
    <property type="term" value="F:phosphorelay sensor kinase activity"/>
    <property type="evidence" value="ECO:0007669"/>
    <property type="project" value="InterPro"/>
</dbReference>
<dbReference type="PANTHER" id="PTHR24421:SF40">
    <property type="entry name" value="SENSOR HISTIDINE KINASE YHCY"/>
    <property type="match status" value="1"/>
</dbReference>
<keyword evidence="5" id="KW-0902">Two-component regulatory system</keyword>
<dbReference type="InterPro" id="IPR036890">
    <property type="entry name" value="HATPase_C_sf"/>
</dbReference>
<dbReference type="InterPro" id="IPR050482">
    <property type="entry name" value="Sensor_HK_TwoCompSys"/>
</dbReference>
<dbReference type="GO" id="GO:0046983">
    <property type="term" value="F:protein dimerization activity"/>
    <property type="evidence" value="ECO:0007669"/>
    <property type="project" value="InterPro"/>
</dbReference>
<dbReference type="Pfam" id="PF07730">
    <property type="entry name" value="HisKA_3"/>
    <property type="match status" value="1"/>
</dbReference>
<evidence type="ECO:0000256" key="3">
    <source>
        <dbReference type="ARBA" id="ARBA00022679"/>
    </source>
</evidence>
<gene>
    <name evidence="8" type="ORF">BAGA_13290</name>
</gene>
<reference evidence="8 9" key="1">
    <citation type="submission" date="2014-06" db="EMBL/GenBank/DDBJ databases">
        <title>Draft genome sequence of Bacillus gaemokensis JCM 15801 (MCCC 1A00707).</title>
        <authorList>
            <person name="Lai Q."/>
            <person name="Liu Y."/>
            <person name="Shao Z."/>
        </authorList>
    </citation>
    <scope>NUCLEOTIDE SEQUENCE [LARGE SCALE GENOMIC DNA]</scope>
    <source>
        <strain evidence="8 9">JCM 15801</strain>
    </source>
</reference>
<dbReference type="InterPro" id="IPR029016">
    <property type="entry name" value="GAF-like_dom_sf"/>
</dbReference>
<keyword evidence="6" id="KW-0175">Coiled coil</keyword>
<comment type="caution">
    <text evidence="8">The sequence shown here is derived from an EMBL/GenBank/DDBJ whole genome shotgun (WGS) entry which is preliminary data.</text>
</comment>
<dbReference type="RefSeq" id="WP_033673448.1">
    <property type="nucleotide sequence ID" value="NZ_JOTM01000002.1"/>
</dbReference>
<evidence type="ECO:0000313" key="9">
    <source>
        <dbReference type="Proteomes" id="UP000027778"/>
    </source>
</evidence>
<feature type="coiled-coil region" evidence="6">
    <location>
        <begin position="316"/>
        <end position="343"/>
    </location>
</feature>
<dbReference type="STRING" id="574375.AZF08_06100"/>
<protein>
    <recommendedName>
        <fullName evidence="2">histidine kinase</fullName>
        <ecNumber evidence="2">2.7.13.3</ecNumber>
    </recommendedName>
</protein>
<dbReference type="eggNOG" id="COG2203">
    <property type="taxonomic scope" value="Bacteria"/>
</dbReference>
<sequence length="525" mass="60002">MFQENRTNELVILKEIAETLNASNDTYHVLQAVLEKLLHVTGLTTGWIFLADENGRYTKLIDYHLPAALTFQNKKPMCEGECWCLRRFVEGKLERAVNIIECKRINNAIENDWGDTEGILHHATVPLKAGGEEFGVLNVASPGKTHFSEEELMLLQSVALQIGTALKRTKLYEGEKRRAHYYVKLEHFIQKLRMIHKLNTLPEEVVKQVGDVFLWEQVAFFIQEEKKISMRAFYKEHTLQEDLGLERAAKEAIERNRPVLLKRQIGNVVYPSGSIIAAPIHIRNHVFGVLCVSSSKGEFDTNTVDMIQALTNHISLMIENLRLNEQRRELVRMEERNRLARDLHDSVSQKLFSLTFMTKGAEAVLKGQNERVDQSLHEMRELAQGALKEMRTLIWQLRPAGLEKGLLPALKQYGENLGLQIREQVTGVRDLPRVVEETLWRIGQEALNNVSKHADVMEATIYFKLTEKDVSLEVVDYGIGFIEKNVKKKKSLGMTTMRERAELIGGYIKIASGKKRTSIKVIVPL</sequence>
<organism evidence="8 9">
    <name type="scientific">Bacillus gaemokensis</name>
    <dbReference type="NCBI Taxonomy" id="574375"/>
    <lineage>
        <taxon>Bacteria</taxon>
        <taxon>Bacillati</taxon>
        <taxon>Bacillota</taxon>
        <taxon>Bacilli</taxon>
        <taxon>Bacillales</taxon>
        <taxon>Bacillaceae</taxon>
        <taxon>Bacillus</taxon>
        <taxon>Bacillus cereus group</taxon>
    </lineage>
</organism>
<name>A0A073KE95_9BACI</name>
<evidence type="ECO:0000256" key="5">
    <source>
        <dbReference type="ARBA" id="ARBA00023012"/>
    </source>
</evidence>
<evidence type="ECO:0000256" key="2">
    <source>
        <dbReference type="ARBA" id="ARBA00012438"/>
    </source>
</evidence>
<accession>A0A073KE95</accession>
<evidence type="ECO:0000313" key="8">
    <source>
        <dbReference type="EMBL" id="KEK25579.1"/>
    </source>
</evidence>
<dbReference type="Pfam" id="PF13492">
    <property type="entry name" value="GAF_3"/>
    <property type="match status" value="1"/>
</dbReference>
<evidence type="ECO:0000256" key="6">
    <source>
        <dbReference type="SAM" id="Coils"/>
    </source>
</evidence>
<dbReference type="EC" id="2.7.13.3" evidence="2"/>
<dbReference type="InterPro" id="IPR011712">
    <property type="entry name" value="Sig_transdc_His_kin_sub3_dim/P"/>
</dbReference>
<comment type="catalytic activity">
    <reaction evidence="1">
        <text>ATP + protein L-histidine = ADP + protein N-phospho-L-histidine.</text>
        <dbReference type="EC" id="2.7.13.3"/>
    </reaction>
</comment>
<dbReference type="GO" id="GO:0016020">
    <property type="term" value="C:membrane"/>
    <property type="evidence" value="ECO:0007669"/>
    <property type="project" value="InterPro"/>
</dbReference>
<evidence type="ECO:0000256" key="4">
    <source>
        <dbReference type="ARBA" id="ARBA00022777"/>
    </source>
</evidence>
<dbReference type="CDD" id="cd16917">
    <property type="entry name" value="HATPase_UhpB-NarQ-NarX-like"/>
    <property type="match status" value="1"/>
</dbReference>
<dbReference type="Gene3D" id="1.20.5.1930">
    <property type="match status" value="1"/>
</dbReference>
<dbReference type="AlphaFoldDB" id="A0A073KE95"/>
<feature type="domain" description="GAF" evidence="7">
    <location>
        <begin position="197"/>
        <end position="328"/>
    </location>
</feature>
<dbReference type="PANTHER" id="PTHR24421">
    <property type="entry name" value="NITRATE/NITRITE SENSOR PROTEIN NARX-RELATED"/>
    <property type="match status" value="1"/>
</dbReference>
<dbReference type="SUPFAM" id="SSF55874">
    <property type="entry name" value="ATPase domain of HSP90 chaperone/DNA topoisomerase II/histidine kinase"/>
    <property type="match status" value="1"/>
</dbReference>
<keyword evidence="9" id="KW-1185">Reference proteome</keyword>
<dbReference type="OrthoDB" id="9795828at2"/>
<dbReference type="Gene3D" id="3.30.565.10">
    <property type="entry name" value="Histidine kinase-like ATPase, C-terminal domain"/>
    <property type="match status" value="1"/>
</dbReference>
<dbReference type="InterPro" id="IPR003018">
    <property type="entry name" value="GAF"/>
</dbReference>
<evidence type="ECO:0000259" key="7">
    <source>
        <dbReference type="SMART" id="SM00065"/>
    </source>
</evidence>